<evidence type="ECO:0000259" key="1">
    <source>
        <dbReference type="PROSITE" id="PS51886"/>
    </source>
</evidence>
<dbReference type="AlphaFoldDB" id="A0A2V1DWA1"/>
<dbReference type="PROSITE" id="PS51886">
    <property type="entry name" value="TLDC"/>
    <property type="match status" value="1"/>
</dbReference>
<dbReference type="EMBL" id="KZ805355">
    <property type="protein sequence ID" value="PVI01584.1"/>
    <property type="molecule type" value="Genomic_DNA"/>
</dbReference>
<reference evidence="2 3" key="1">
    <citation type="journal article" date="2018" name="Sci. Rep.">
        <title>Comparative genomics provides insights into the lifestyle and reveals functional heterogeneity of dark septate endophytic fungi.</title>
        <authorList>
            <person name="Knapp D.G."/>
            <person name="Nemeth J.B."/>
            <person name="Barry K."/>
            <person name="Hainaut M."/>
            <person name="Henrissat B."/>
            <person name="Johnson J."/>
            <person name="Kuo A."/>
            <person name="Lim J.H.P."/>
            <person name="Lipzen A."/>
            <person name="Nolan M."/>
            <person name="Ohm R.A."/>
            <person name="Tamas L."/>
            <person name="Grigoriev I.V."/>
            <person name="Spatafora J.W."/>
            <person name="Nagy L.G."/>
            <person name="Kovacs G.M."/>
        </authorList>
    </citation>
    <scope>NUCLEOTIDE SEQUENCE [LARGE SCALE GENOMIC DNA]</scope>
    <source>
        <strain evidence="2 3">DSE2036</strain>
    </source>
</reference>
<dbReference type="OrthoDB" id="5377405at2759"/>
<organism evidence="2 3">
    <name type="scientific">Periconia macrospinosa</name>
    <dbReference type="NCBI Taxonomy" id="97972"/>
    <lineage>
        <taxon>Eukaryota</taxon>
        <taxon>Fungi</taxon>
        <taxon>Dikarya</taxon>
        <taxon>Ascomycota</taxon>
        <taxon>Pezizomycotina</taxon>
        <taxon>Dothideomycetes</taxon>
        <taxon>Pleosporomycetidae</taxon>
        <taxon>Pleosporales</taxon>
        <taxon>Massarineae</taxon>
        <taxon>Periconiaceae</taxon>
        <taxon>Periconia</taxon>
    </lineage>
</organism>
<sequence length="556" mass="62083">MEYNYEHERIEGWFSEGVMTRDAVLQAMGNTVLTPNHIFTEQELSVLENKFKSTAHGDVEIEPITEEMFLGAFSKGNAKPPPSFAGAGYIIYRSIYHISAFPFAPTGPMDFEAFVRGLAWLLPSRAEDLSSTSNYSRARSAADQRRLLFQSLATSLDGKNTPFDAQTAREAACRRARDFSGMRAGGILGEFAATNFDDDGDEMFHDVLDILYSYHPLVDTPPHAPFHRDAFRPLAKRLHKDRDVKLHHLSIPQQDMESLVEFLLEYRWAPADQSPAAAVAVDWKSSSTSITKSFAQGKDSGITWPEFDHAYTSITPYLFQPLLSLLSTHLLGHTDDRNSQASLAPFSSPSRLPEEEEGRILLTPPVLSQLAAIFVETISVEDMKLLKSFKLHGSTTTPNHHSVADVTSFRPSDFDDNTEGAMILFSGTNTSTSSPVLFACYTSKPWGDAIGIEERDEERWEHCSLLQLSPIQDVFRGIVGQPAWKISGDDDELQFGNPEKGVGLKITGGLRHAWLTHVPQESAQQEQQQEVVFKASDWRGRFSIHVKIESIEVWGN</sequence>
<feature type="domain" description="TLDc" evidence="1">
    <location>
        <begin position="360"/>
        <end position="556"/>
    </location>
</feature>
<accession>A0A2V1DWA1</accession>
<gene>
    <name evidence="2" type="ORF">DM02DRAFT_704654</name>
</gene>
<dbReference type="Proteomes" id="UP000244855">
    <property type="component" value="Unassembled WGS sequence"/>
</dbReference>
<keyword evidence="3" id="KW-1185">Reference proteome</keyword>
<name>A0A2V1DWA1_9PLEO</name>
<dbReference type="STRING" id="97972.A0A2V1DWA1"/>
<dbReference type="InterPro" id="IPR006571">
    <property type="entry name" value="TLDc_dom"/>
</dbReference>
<protein>
    <recommendedName>
        <fullName evidence="1">TLDc domain-containing protein</fullName>
    </recommendedName>
</protein>
<evidence type="ECO:0000313" key="3">
    <source>
        <dbReference type="Proteomes" id="UP000244855"/>
    </source>
</evidence>
<proteinExistence type="predicted"/>
<evidence type="ECO:0000313" key="2">
    <source>
        <dbReference type="EMBL" id="PVI01584.1"/>
    </source>
</evidence>